<proteinExistence type="predicted"/>
<dbReference type="InterPro" id="IPR018391">
    <property type="entry name" value="PQQ_b-propeller_rpt"/>
</dbReference>
<protein>
    <recommendedName>
        <fullName evidence="2">Pyrrolo-quinoline quinone repeat domain-containing protein</fullName>
    </recommendedName>
</protein>
<dbReference type="EMBL" id="CAUYUJ010006622">
    <property type="protein sequence ID" value="CAK0818013.1"/>
    <property type="molecule type" value="Genomic_DNA"/>
</dbReference>
<evidence type="ECO:0000313" key="4">
    <source>
        <dbReference type="Proteomes" id="UP001189429"/>
    </source>
</evidence>
<feature type="compositionally biased region" description="Low complexity" evidence="1">
    <location>
        <begin position="348"/>
        <end position="358"/>
    </location>
</feature>
<dbReference type="InterPro" id="IPR002372">
    <property type="entry name" value="PQQ_rpt_dom"/>
</dbReference>
<sequence length="398" mass="42684">MAAVSFGPLQDDDGHGGPKALGQVRVGDRLVVRPGVGYHANGKEYYRSGDVGEVTQVIQGTGGEHKAMIRWPRTQHQSVAGFSVLGKRFLRVKREGKQATLPEMLVGSTTSGYVFALSLESGEEIWAVQASDQIAGVKGSVSGKDGIVVAAAKRCTDRYCYKYRNQTNPLVPGNQMIWGLLAADGSVAWSFKPQSPVWNFVPQYGNGTVMFSDFEGTVYCLDLLTGALRWQRDGSMGTYTQAHALYFPEGDLVFAMGVSAYDHKRCNPFPAPGVLPACSTWPGSPGWIRALNASSGRLQWEQETPQPPASAGLGMMHMPRHTRLVVALGHNCVYNSPSQRAGAGGSGSSTRRTATAAGRGRGRRCGATGARGTWRVATSAGPWAAAPRASPARGRRRW</sequence>
<feature type="non-terminal residue" evidence="3">
    <location>
        <position position="398"/>
    </location>
</feature>
<dbReference type="PANTHER" id="PTHR34512:SF30">
    <property type="entry name" value="OUTER MEMBRANE PROTEIN ASSEMBLY FACTOR BAMB"/>
    <property type="match status" value="1"/>
</dbReference>
<dbReference type="PANTHER" id="PTHR34512">
    <property type="entry name" value="CELL SURFACE PROTEIN"/>
    <property type="match status" value="1"/>
</dbReference>
<dbReference type="SMART" id="SM00564">
    <property type="entry name" value="PQQ"/>
    <property type="match status" value="4"/>
</dbReference>
<dbReference type="Pfam" id="PF13360">
    <property type="entry name" value="PQQ_2"/>
    <property type="match status" value="1"/>
</dbReference>
<dbReference type="SUPFAM" id="SSF50998">
    <property type="entry name" value="Quinoprotein alcohol dehydrogenase-like"/>
    <property type="match status" value="1"/>
</dbReference>
<evidence type="ECO:0000256" key="1">
    <source>
        <dbReference type="SAM" id="MobiDB-lite"/>
    </source>
</evidence>
<feature type="region of interest" description="Disordered" evidence="1">
    <location>
        <begin position="338"/>
        <end position="373"/>
    </location>
</feature>
<accession>A0ABN9RHM9</accession>
<gene>
    <name evidence="3" type="ORF">PCOR1329_LOCUS20402</name>
</gene>
<comment type="caution">
    <text evidence="3">The sequence shown here is derived from an EMBL/GenBank/DDBJ whole genome shotgun (WGS) entry which is preliminary data.</text>
</comment>
<dbReference type="InterPro" id="IPR015943">
    <property type="entry name" value="WD40/YVTN_repeat-like_dom_sf"/>
</dbReference>
<evidence type="ECO:0000313" key="3">
    <source>
        <dbReference type="EMBL" id="CAK0818013.1"/>
    </source>
</evidence>
<organism evidence="3 4">
    <name type="scientific">Prorocentrum cordatum</name>
    <dbReference type="NCBI Taxonomy" id="2364126"/>
    <lineage>
        <taxon>Eukaryota</taxon>
        <taxon>Sar</taxon>
        <taxon>Alveolata</taxon>
        <taxon>Dinophyceae</taxon>
        <taxon>Prorocentrales</taxon>
        <taxon>Prorocentraceae</taxon>
        <taxon>Prorocentrum</taxon>
    </lineage>
</organism>
<dbReference type="Gene3D" id="2.130.10.10">
    <property type="entry name" value="YVTN repeat-like/Quinoprotein amine dehydrogenase"/>
    <property type="match status" value="1"/>
</dbReference>
<dbReference type="InterPro" id="IPR011047">
    <property type="entry name" value="Quinoprotein_ADH-like_sf"/>
</dbReference>
<keyword evidence="4" id="KW-1185">Reference proteome</keyword>
<evidence type="ECO:0000259" key="2">
    <source>
        <dbReference type="Pfam" id="PF13360"/>
    </source>
</evidence>
<feature type="region of interest" description="Disordered" evidence="1">
    <location>
        <begin position="1"/>
        <end position="21"/>
    </location>
</feature>
<reference evidence="3" key="1">
    <citation type="submission" date="2023-10" db="EMBL/GenBank/DDBJ databases">
        <authorList>
            <person name="Chen Y."/>
            <person name="Shah S."/>
            <person name="Dougan E. K."/>
            <person name="Thang M."/>
            <person name="Chan C."/>
        </authorList>
    </citation>
    <scope>NUCLEOTIDE SEQUENCE [LARGE SCALE GENOMIC DNA]</scope>
</reference>
<dbReference type="Proteomes" id="UP001189429">
    <property type="component" value="Unassembled WGS sequence"/>
</dbReference>
<feature type="domain" description="Pyrrolo-quinoline quinone repeat" evidence="2">
    <location>
        <begin position="108"/>
        <end position="241"/>
    </location>
</feature>
<name>A0ABN9RHM9_9DINO</name>